<protein>
    <recommendedName>
        <fullName evidence="2">OTU domain-containing protein</fullName>
    </recommendedName>
</protein>
<dbReference type="InterPro" id="IPR052579">
    <property type="entry name" value="Zinc_finger_SWIM"/>
</dbReference>
<dbReference type="PANTHER" id="PTHR31569">
    <property type="entry name" value="SWIM-TYPE DOMAIN-CONTAINING PROTEIN"/>
    <property type="match status" value="1"/>
</dbReference>
<dbReference type="Pfam" id="PF10551">
    <property type="entry name" value="MULE"/>
    <property type="match status" value="1"/>
</dbReference>
<evidence type="ECO:0000313" key="3">
    <source>
        <dbReference type="EMBL" id="KAJ0224761.1"/>
    </source>
</evidence>
<dbReference type="EMBL" id="NBSK02000001">
    <property type="protein sequence ID" value="KAJ0224761.1"/>
    <property type="molecule type" value="Genomic_DNA"/>
</dbReference>
<keyword evidence="4" id="KW-1185">Reference proteome</keyword>
<dbReference type="InterPro" id="IPR018289">
    <property type="entry name" value="MULE_transposase_dom"/>
</dbReference>
<feature type="compositionally biased region" description="Basic residues" evidence="1">
    <location>
        <begin position="634"/>
        <end position="644"/>
    </location>
</feature>
<feature type="domain" description="OTU" evidence="2">
    <location>
        <begin position="756"/>
        <end position="878"/>
    </location>
</feature>
<dbReference type="InterPro" id="IPR003323">
    <property type="entry name" value="OTU_dom"/>
</dbReference>
<feature type="region of interest" description="Disordered" evidence="1">
    <location>
        <begin position="625"/>
        <end position="644"/>
    </location>
</feature>
<evidence type="ECO:0000256" key="1">
    <source>
        <dbReference type="SAM" id="MobiDB-lite"/>
    </source>
</evidence>
<evidence type="ECO:0000259" key="2">
    <source>
        <dbReference type="PROSITE" id="PS50802"/>
    </source>
</evidence>
<accession>A0A9R1WG77</accession>
<reference evidence="3 4" key="1">
    <citation type="journal article" date="2017" name="Nat. Commun.">
        <title>Genome assembly with in vitro proximity ligation data and whole-genome triplication in lettuce.</title>
        <authorList>
            <person name="Reyes-Chin-Wo S."/>
            <person name="Wang Z."/>
            <person name="Yang X."/>
            <person name="Kozik A."/>
            <person name="Arikit S."/>
            <person name="Song C."/>
            <person name="Xia L."/>
            <person name="Froenicke L."/>
            <person name="Lavelle D.O."/>
            <person name="Truco M.J."/>
            <person name="Xia R."/>
            <person name="Zhu S."/>
            <person name="Xu C."/>
            <person name="Xu H."/>
            <person name="Xu X."/>
            <person name="Cox K."/>
            <person name="Korf I."/>
            <person name="Meyers B.C."/>
            <person name="Michelmore R.W."/>
        </authorList>
    </citation>
    <scope>NUCLEOTIDE SEQUENCE [LARGE SCALE GENOMIC DNA]</scope>
    <source>
        <strain evidence="4">cv. Salinas</strain>
        <tissue evidence="3">Seedlings</tissue>
    </source>
</reference>
<gene>
    <name evidence="3" type="ORF">LSAT_V11C100033560</name>
</gene>
<dbReference type="Proteomes" id="UP000235145">
    <property type="component" value="Unassembled WGS sequence"/>
</dbReference>
<proteinExistence type="predicted"/>
<evidence type="ECO:0000313" key="4">
    <source>
        <dbReference type="Proteomes" id="UP000235145"/>
    </source>
</evidence>
<feature type="compositionally biased region" description="Pro residues" evidence="1">
    <location>
        <begin position="660"/>
        <end position="676"/>
    </location>
</feature>
<name>A0A9R1WG77_LACSA</name>
<organism evidence="3 4">
    <name type="scientific">Lactuca sativa</name>
    <name type="common">Garden lettuce</name>
    <dbReference type="NCBI Taxonomy" id="4236"/>
    <lineage>
        <taxon>Eukaryota</taxon>
        <taxon>Viridiplantae</taxon>
        <taxon>Streptophyta</taxon>
        <taxon>Embryophyta</taxon>
        <taxon>Tracheophyta</taxon>
        <taxon>Spermatophyta</taxon>
        <taxon>Magnoliopsida</taxon>
        <taxon>eudicotyledons</taxon>
        <taxon>Gunneridae</taxon>
        <taxon>Pentapetalae</taxon>
        <taxon>asterids</taxon>
        <taxon>campanulids</taxon>
        <taxon>Asterales</taxon>
        <taxon>Asteraceae</taxon>
        <taxon>Cichorioideae</taxon>
        <taxon>Cichorieae</taxon>
        <taxon>Lactucinae</taxon>
        <taxon>Lactuca</taxon>
    </lineage>
</organism>
<dbReference type="AlphaFoldDB" id="A0A9R1WG77"/>
<comment type="caution">
    <text evidence="3">The sequence shown here is derived from an EMBL/GenBank/DDBJ whole genome shotgun (WGS) entry which is preliminary data.</text>
</comment>
<dbReference type="PANTHER" id="PTHR31569:SF4">
    <property type="entry name" value="SWIM-TYPE DOMAIN-CONTAINING PROTEIN"/>
    <property type="match status" value="1"/>
</dbReference>
<feature type="region of interest" description="Disordered" evidence="1">
    <location>
        <begin position="653"/>
        <end position="684"/>
    </location>
</feature>
<dbReference type="CDD" id="cd22744">
    <property type="entry name" value="OTU"/>
    <property type="match status" value="1"/>
</dbReference>
<sequence length="958" mass="111729">MLSWKEWMGDTYYERDDIHPMETNEIDENNSFNENNYFFDDTSPFETDIHPMDTNETYENESLNESRYFFDDTSPFKTNKVFNSRQELMDWVQNMANTLGYVIVIKNSKRNFNVVFQCDRGGTYKSTQISKKKQGQKKLIVHLAYRIKMICEFHNHEPSLYLEGHPYPRRLTEYECRIVEDLLKKNVKPKDILSALKNLNPKNVSTLKTIYNADEKLRRREREGKTQMQGVMEFLDQNGYVYYSRANVLTNKLEDLFFAHPRSLEIWRAFPHVLLMDATYKTNKYGMPLLEIVGVTPTNMAFSIAFVYMHEEKQSNYVWALDCLKSVMEGCMLPRVIVTDREMALMNAYTIIFPDAKGLLCRWHINNNIMKKCKSCWDVLYTSWTRLVNSETKEAYNKNLAQVEKTTNNYPDAFSYLNKTWLTPHKEKFVSAWTDKFLNFGNHTTNRAESQHAKLKRYVETSRSDIAKSLKRIADVVESQYTGIKASLAHNKIFIVHRYYEIPHLKPLCRFVSIYALDIIFKEYERSKEFGFVYENCGCQVRTSYVLPCAHEQAIFVKKGHCVPLHSVDKFWKKLDLLECKSLEDDKLGCAVEVNMFNAHYEKQSRPVKLSLARKLLNLITPSTTSVSEPATHKNTRGRPSLKKKLFKKTHIDLNHDPPTQHPPPQDQPTQAPPTQYPSRRSISTYTPDYMRSNLFDLNQEPDRHSTYSFREPPMFNSTFNQEQSMHSSYFNQEQVMYNSDPLMNEIPYEFHPYVTNIQNVRGDGNCGFRAIAACLGYSEDNWRQIRLDLQNELLAHPAEYAQIFDYDLNTIHHSLNFNGSHFAPTDHWLIMPVTSFLIANKYNVIVIFLSKDSPSTCFPLWLGPQDISTHRVVVIALVRGDHYVKVDLHGGYPMPTILPLWRHNRSSRSAGWKIVYAARLNSYISPFATHNNCNNSTVIISDNYGIKYCGRDKTDKA</sequence>
<dbReference type="Gene3D" id="3.90.70.80">
    <property type="match status" value="1"/>
</dbReference>
<dbReference type="PROSITE" id="PS50802">
    <property type="entry name" value="OTU"/>
    <property type="match status" value="1"/>
</dbReference>